<dbReference type="PROSITE" id="PS51450">
    <property type="entry name" value="LRR"/>
    <property type="match status" value="1"/>
</dbReference>
<dbReference type="EMBL" id="MCGR01000001">
    <property type="protein sequence ID" value="ORY92765.1"/>
    <property type="molecule type" value="Genomic_DNA"/>
</dbReference>
<dbReference type="GO" id="GO:0005634">
    <property type="term" value="C:nucleus"/>
    <property type="evidence" value="ECO:0007669"/>
    <property type="project" value="TreeGrafter"/>
</dbReference>
<dbReference type="AlphaFoldDB" id="A0A1Y2G4A3"/>
<evidence type="ECO:0000256" key="1">
    <source>
        <dbReference type="ARBA" id="ARBA00022468"/>
    </source>
</evidence>
<evidence type="ECO:0000256" key="4">
    <source>
        <dbReference type="SAM" id="Coils"/>
    </source>
</evidence>
<dbReference type="GO" id="GO:0005096">
    <property type="term" value="F:GTPase activator activity"/>
    <property type="evidence" value="ECO:0007669"/>
    <property type="project" value="UniProtKB-KW"/>
</dbReference>
<gene>
    <name evidence="6" type="ORF">BCR35DRAFT_298285</name>
</gene>
<name>A0A1Y2G4A3_9BASI</name>
<keyword evidence="2" id="KW-0433">Leucine-rich repeat</keyword>
<evidence type="ECO:0000256" key="3">
    <source>
        <dbReference type="ARBA" id="ARBA00022737"/>
    </source>
</evidence>
<dbReference type="GO" id="GO:0005829">
    <property type="term" value="C:cytosol"/>
    <property type="evidence" value="ECO:0007669"/>
    <property type="project" value="TreeGrafter"/>
</dbReference>
<dbReference type="InterPro" id="IPR001611">
    <property type="entry name" value="Leu-rich_rpt"/>
</dbReference>
<dbReference type="SMART" id="SM00368">
    <property type="entry name" value="LRR_RI"/>
    <property type="match status" value="3"/>
</dbReference>
<dbReference type="InterPro" id="IPR027038">
    <property type="entry name" value="RanGap"/>
</dbReference>
<organism evidence="6 7">
    <name type="scientific">Leucosporidium creatinivorum</name>
    <dbReference type="NCBI Taxonomy" id="106004"/>
    <lineage>
        <taxon>Eukaryota</taxon>
        <taxon>Fungi</taxon>
        <taxon>Dikarya</taxon>
        <taxon>Basidiomycota</taxon>
        <taxon>Pucciniomycotina</taxon>
        <taxon>Microbotryomycetes</taxon>
        <taxon>Leucosporidiales</taxon>
        <taxon>Leucosporidium</taxon>
    </lineage>
</organism>
<dbReference type="Proteomes" id="UP000193467">
    <property type="component" value="Unassembled WGS sequence"/>
</dbReference>
<evidence type="ECO:0000313" key="7">
    <source>
        <dbReference type="Proteomes" id="UP000193467"/>
    </source>
</evidence>
<dbReference type="OrthoDB" id="120976at2759"/>
<proteinExistence type="predicted"/>
<evidence type="ECO:0008006" key="8">
    <source>
        <dbReference type="Google" id="ProtNLM"/>
    </source>
</evidence>
<dbReference type="GO" id="GO:0048471">
    <property type="term" value="C:perinuclear region of cytoplasm"/>
    <property type="evidence" value="ECO:0007669"/>
    <property type="project" value="TreeGrafter"/>
</dbReference>
<reference evidence="6 7" key="1">
    <citation type="submission" date="2016-07" db="EMBL/GenBank/DDBJ databases">
        <title>Pervasive Adenine N6-methylation of Active Genes in Fungi.</title>
        <authorList>
            <consortium name="DOE Joint Genome Institute"/>
            <person name="Mondo S.J."/>
            <person name="Dannebaum R.O."/>
            <person name="Kuo R.C."/>
            <person name="Labutti K."/>
            <person name="Haridas S."/>
            <person name="Kuo A."/>
            <person name="Salamov A."/>
            <person name="Ahrendt S.R."/>
            <person name="Lipzen A."/>
            <person name="Sullivan W."/>
            <person name="Andreopoulos W.B."/>
            <person name="Clum A."/>
            <person name="Lindquist E."/>
            <person name="Daum C."/>
            <person name="Ramamoorthy G.K."/>
            <person name="Gryganskyi A."/>
            <person name="Culley D."/>
            <person name="Magnuson J.K."/>
            <person name="James T.Y."/>
            <person name="O'Malley M.A."/>
            <person name="Stajich J.E."/>
            <person name="Spatafora J.W."/>
            <person name="Visel A."/>
            <person name="Grigoriev I.V."/>
        </authorList>
    </citation>
    <scope>NUCLEOTIDE SEQUENCE [LARGE SCALE GENOMIC DNA]</scope>
    <source>
        <strain evidence="6 7">62-1032</strain>
    </source>
</reference>
<feature type="coiled-coil region" evidence="4">
    <location>
        <begin position="290"/>
        <end position="322"/>
    </location>
</feature>
<dbReference type="GO" id="GO:0006913">
    <property type="term" value="P:nucleocytoplasmic transport"/>
    <property type="evidence" value="ECO:0007669"/>
    <property type="project" value="TreeGrafter"/>
</dbReference>
<dbReference type="SUPFAM" id="SSF52047">
    <property type="entry name" value="RNI-like"/>
    <property type="match status" value="1"/>
</dbReference>
<evidence type="ECO:0000256" key="2">
    <source>
        <dbReference type="ARBA" id="ARBA00022614"/>
    </source>
</evidence>
<dbReference type="InParanoid" id="A0A1Y2G4A3"/>
<feature type="region of interest" description="Disordered" evidence="5">
    <location>
        <begin position="472"/>
        <end position="496"/>
    </location>
</feature>
<evidence type="ECO:0000313" key="6">
    <source>
        <dbReference type="EMBL" id="ORY92765.1"/>
    </source>
</evidence>
<dbReference type="Gene3D" id="3.80.10.10">
    <property type="entry name" value="Ribonuclease Inhibitor"/>
    <property type="match status" value="2"/>
</dbReference>
<keyword evidence="4" id="KW-0175">Coiled coil</keyword>
<keyword evidence="3" id="KW-0677">Repeat</keyword>
<dbReference type="InterPro" id="IPR032675">
    <property type="entry name" value="LRR_dom_sf"/>
</dbReference>
<dbReference type="Pfam" id="PF13516">
    <property type="entry name" value="LRR_6"/>
    <property type="match status" value="1"/>
</dbReference>
<dbReference type="GO" id="GO:0031267">
    <property type="term" value="F:small GTPase binding"/>
    <property type="evidence" value="ECO:0007669"/>
    <property type="project" value="TreeGrafter"/>
</dbReference>
<comment type="caution">
    <text evidence="6">The sequence shown here is derived from an EMBL/GenBank/DDBJ whole genome shotgun (WGS) entry which is preliminary data.</text>
</comment>
<sequence length="515" mass="55652">MSSFDRFRTPGGDLASFFRSIVTPGHRYSSSQGRGHASFDQADYEWEQLRANQAAAKHLDFFAHGLAGPRGTKVVLQALRASPGATSISLQSQNDLGDNGVRALLVGLKQLRARGVGASLQELNLSGNHLTDVSMHLIALHLLQPSPHPPTLTHLYLTANSFSLSSPELTEFLGAALSSPSSALRCLSLTNNMAIKSTGLLSLLQHLKLGPSTQLAQLHFSLCELTPNCAEPLARWLEDPDGGARLQVLCINGNSIGVAGLRRIARSVISGKASSLLHLESHANEPTEEQEEWKEVNEALEAEETEEDREGWKERLEVAKERNKVVLKETRLAALGLLAKGRVLFGGNPREPEVDAGAIRRGVEELDTRENPYAPKTLSSSLSSSAFPFLRLPIELQVHVLRCSLLLKPSQTAHLYQPISSTSSLLPPLSPSTLSSPLTEHQFLNLLAHCASSSTLGIEMRIAAAGGRVPSLKQSTGWRQDSWTEAGGGASGSASGSAWEDWVLRKTECDRFARG</sequence>
<keyword evidence="1" id="KW-0343">GTPase activation</keyword>
<feature type="compositionally biased region" description="Polar residues" evidence="5">
    <location>
        <begin position="472"/>
        <end position="483"/>
    </location>
</feature>
<dbReference type="STRING" id="106004.A0A1Y2G4A3"/>
<protein>
    <recommendedName>
        <fullName evidence="8">RNI-like protein</fullName>
    </recommendedName>
</protein>
<evidence type="ECO:0000256" key="5">
    <source>
        <dbReference type="SAM" id="MobiDB-lite"/>
    </source>
</evidence>
<accession>A0A1Y2G4A3</accession>
<dbReference type="PANTHER" id="PTHR24113">
    <property type="entry name" value="RAN GTPASE-ACTIVATING PROTEIN 1"/>
    <property type="match status" value="1"/>
</dbReference>
<dbReference type="PANTHER" id="PTHR24113:SF12">
    <property type="entry name" value="RAN GTPASE-ACTIVATING PROTEIN 1"/>
    <property type="match status" value="1"/>
</dbReference>
<keyword evidence="7" id="KW-1185">Reference proteome</keyword>